<reference evidence="3" key="1">
    <citation type="journal article" date="2019" name="Int. J. Syst. Evol. Microbiol.">
        <title>The Global Catalogue of Microorganisms (GCM) 10K type strain sequencing project: providing services to taxonomists for standard genome sequencing and annotation.</title>
        <authorList>
            <consortium name="The Broad Institute Genomics Platform"/>
            <consortium name="The Broad Institute Genome Sequencing Center for Infectious Disease"/>
            <person name="Wu L."/>
            <person name="Ma J."/>
        </authorList>
    </citation>
    <scope>NUCLEOTIDE SEQUENCE [LARGE SCALE GENOMIC DNA]</scope>
    <source>
        <strain evidence="3">JCM 12774</strain>
    </source>
</reference>
<keyword evidence="3" id="KW-1185">Reference proteome</keyword>
<dbReference type="EMBL" id="BAAACX010000008">
    <property type="protein sequence ID" value="GAA0386206.1"/>
    <property type="molecule type" value="Genomic_DNA"/>
</dbReference>
<keyword evidence="1" id="KW-0812">Transmembrane</keyword>
<comment type="caution">
    <text evidence="2">The sequence shown here is derived from an EMBL/GenBank/DDBJ whole genome shotgun (WGS) entry which is preliminary data.</text>
</comment>
<proteinExistence type="predicted"/>
<protein>
    <submittedName>
        <fullName evidence="2">Uncharacterized protein</fullName>
    </submittedName>
</protein>
<evidence type="ECO:0000313" key="2">
    <source>
        <dbReference type="EMBL" id="GAA0386206.1"/>
    </source>
</evidence>
<keyword evidence="1" id="KW-0472">Membrane</keyword>
<gene>
    <name evidence="2" type="ORF">GCM10008933_16460</name>
</gene>
<name>A0ABP3I0Z5_9BACL</name>
<feature type="transmembrane region" description="Helical" evidence="1">
    <location>
        <begin position="161"/>
        <end position="186"/>
    </location>
</feature>
<accession>A0ABP3I0Z5</accession>
<organism evidence="2 3">
    <name type="scientific">Paenibacillus motobuensis</name>
    <dbReference type="NCBI Taxonomy" id="295324"/>
    <lineage>
        <taxon>Bacteria</taxon>
        <taxon>Bacillati</taxon>
        <taxon>Bacillota</taxon>
        <taxon>Bacilli</taxon>
        <taxon>Bacillales</taxon>
        <taxon>Paenibacillaceae</taxon>
        <taxon>Paenibacillus</taxon>
    </lineage>
</organism>
<evidence type="ECO:0000313" key="3">
    <source>
        <dbReference type="Proteomes" id="UP001500340"/>
    </source>
</evidence>
<evidence type="ECO:0000256" key="1">
    <source>
        <dbReference type="SAM" id="Phobius"/>
    </source>
</evidence>
<feature type="transmembrane region" description="Helical" evidence="1">
    <location>
        <begin position="129"/>
        <end position="149"/>
    </location>
</feature>
<dbReference type="RefSeq" id="WP_343859845.1">
    <property type="nucleotide sequence ID" value="NZ_BAAACX010000008.1"/>
</dbReference>
<keyword evidence="1" id="KW-1133">Transmembrane helix</keyword>
<dbReference type="Proteomes" id="UP001500340">
    <property type="component" value="Unassembled WGS sequence"/>
</dbReference>
<sequence length="191" mass="21542">MMSFSNETHRKIEQFAKEQAQHYLEEAEMTYLEKLRARTNQTKHKIGRKLARFKSSSDQAQEARNDMILYMSDYMNDLISQGLSEEEAFEKARDKLAASGDSDFQADLHERFRQYYENRDPADYEAVGLFYGGFLFLGVAIGSLIGFLTSGGVPAFMQNGWIYTLVGTGVGAIIGIGLGEISHALISMKRK</sequence>